<evidence type="ECO:0000256" key="6">
    <source>
        <dbReference type="ARBA" id="ARBA00022927"/>
    </source>
</evidence>
<dbReference type="Gene3D" id="1.10.3720.10">
    <property type="entry name" value="MetI-like"/>
    <property type="match status" value="1"/>
</dbReference>
<keyword evidence="12" id="KW-1185">Reference proteome</keyword>
<evidence type="ECO:0000313" key="11">
    <source>
        <dbReference type="EMBL" id="MBR0666671.1"/>
    </source>
</evidence>
<evidence type="ECO:0000256" key="5">
    <source>
        <dbReference type="ARBA" id="ARBA00022856"/>
    </source>
</evidence>
<evidence type="ECO:0000259" key="10">
    <source>
        <dbReference type="PROSITE" id="PS50928"/>
    </source>
</evidence>
<dbReference type="PANTHER" id="PTHR43386">
    <property type="entry name" value="OLIGOPEPTIDE TRANSPORT SYSTEM PERMEASE PROTEIN APPC"/>
    <property type="match status" value="1"/>
</dbReference>
<reference evidence="12" key="1">
    <citation type="journal article" date="2021" name="Syst. Appl. Microbiol.">
        <title>Roseomonas hellenica sp. nov., isolated from roots of wild-growing Alkanna tinctoria.</title>
        <authorList>
            <person name="Rat A."/>
            <person name="Naranjo H.D."/>
            <person name="Lebbe L."/>
            <person name="Cnockaert M."/>
            <person name="Krigas N."/>
            <person name="Grigoriadou K."/>
            <person name="Maloupa E."/>
            <person name="Willems A."/>
        </authorList>
    </citation>
    <scope>NUCLEOTIDE SEQUENCE [LARGE SCALE GENOMIC DNA]</scope>
    <source>
        <strain evidence="12">LMG 31523</strain>
    </source>
</reference>
<dbReference type="EMBL" id="JAAGBB010000025">
    <property type="protein sequence ID" value="MBR0666671.1"/>
    <property type="molecule type" value="Genomic_DNA"/>
</dbReference>
<dbReference type="Pfam" id="PF00528">
    <property type="entry name" value="BPD_transp_1"/>
    <property type="match status" value="1"/>
</dbReference>
<evidence type="ECO:0000256" key="4">
    <source>
        <dbReference type="ARBA" id="ARBA00022692"/>
    </source>
</evidence>
<comment type="caution">
    <text evidence="11">The sequence shown here is derived from an EMBL/GenBank/DDBJ whole genome shotgun (WGS) entry which is preliminary data.</text>
</comment>
<keyword evidence="7 9" id="KW-1133">Transmembrane helix</keyword>
<accession>A0ABS5F2C2</accession>
<dbReference type="InterPro" id="IPR025966">
    <property type="entry name" value="OppC_N"/>
</dbReference>
<sequence>MSAPLDVSIGAPGIAVPAVAAPSRLRRRLRRYGPAWVGGGIVIAWVLVALLAPWISPYHPDAVDVSIRLRPPSLAHWMGTDTLGRDVFSRLLHGARLSLAAGFTVVILGAAIGTTIGIVAAWTRGFGDEALMRLTDLVLCFPPIILALAIAAALGIGPLNTILAMLVVWWPKFARLARALALVQRSQEYVEAATVLGLRPRRILARHILPNTLGPLAVLVTLDLGNAILTFAGLSFLGLGVIPPMPEWGSMVAEGRELVEQWWVAAFPGLAILTVVVGFNFCGDGLRDWLDPRSRSR</sequence>
<feature type="transmembrane region" description="Helical" evidence="9">
    <location>
        <begin position="99"/>
        <end position="122"/>
    </location>
</feature>
<comment type="similarity">
    <text evidence="9">Belongs to the binding-protein-dependent transport system permease family.</text>
</comment>
<evidence type="ECO:0000256" key="9">
    <source>
        <dbReference type="RuleBase" id="RU363032"/>
    </source>
</evidence>
<dbReference type="CDD" id="cd06261">
    <property type="entry name" value="TM_PBP2"/>
    <property type="match status" value="1"/>
</dbReference>
<dbReference type="PANTHER" id="PTHR43386:SF1">
    <property type="entry name" value="D,D-DIPEPTIDE TRANSPORT SYSTEM PERMEASE PROTEIN DDPC-RELATED"/>
    <property type="match status" value="1"/>
</dbReference>
<keyword evidence="4 9" id="KW-0812">Transmembrane</keyword>
<feature type="transmembrane region" description="Helical" evidence="9">
    <location>
        <begin position="34"/>
        <end position="55"/>
    </location>
</feature>
<dbReference type="RefSeq" id="WP_211854404.1">
    <property type="nucleotide sequence ID" value="NZ_JAAGBB010000025.1"/>
</dbReference>
<evidence type="ECO:0000256" key="2">
    <source>
        <dbReference type="ARBA" id="ARBA00022448"/>
    </source>
</evidence>
<keyword evidence="2 9" id="KW-0813">Transport</keyword>
<evidence type="ECO:0000256" key="1">
    <source>
        <dbReference type="ARBA" id="ARBA00004651"/>
    </source>
</evidence>
<dbReference type="InterPro" id="IPR000515">
    <property type="entry name" value="MetI-like"/>
</dbReference>
<organism evidence="11 12">
    <name type="scientific">Plastoroseomonas hellenica</name>
    <dbReference type="NCBI Taxonomy" id="2687306"/>
    <lineage>
        <taxon>Bacteria</taxon>
        <taxon>Pseudomonadati</taxon>
        <taxon>Pseudomonadota</taxon>
        <taxon>Alphaproteobacteria</taxon>
        <taxon>Acetobacterales</taxon>
        <taxon>Acetobacteraceae</taxon>
        <taxon>Plastoroseomonas</taxon>
    </lineage>
</organism>
<dbReference type="Proteomes" id="UP001196870">
    <property type="component" value="Unassembled WGS sequence"/>
</dbReference>
<comment type="subcellular location">
    <subcellularLocation>
        <location evidence="1 9">Cell membrane</location>
        <topology evidence="1 9">Multi-pass membrane protein</topology>
    </subcellularLocation>
</comment>
<keyword evidence="3" id="KW-1003">Cell membrane</keyword>
<feature type="transmembrane region" description="Helical" evidence="9">
    <location>
        <begin position="134"/>
        <end position="156"/>
    </location>
</feature>
<keyword evidence="5" id="KW-0571">Peptide transport</keyword>
<feature type="domain" description="ABC transmembrane type-1" evidence="10">
    <location>
        <begin position="95"/>
        <end position="283"/>
    </location>
</feature>
<dbReference type="InterPro" id="IPR035906">
    <property type="entry name" value="MetI-like_sf"/>
</dbReference>
<keyword evidence="8 9" id="KW-0472">Membrane</keyword>
<evidence type="ECO:0000313" key="12">
    <source>
        <dbReference type="Proteomes" id="UP001196870"/>
    </source>
</evidence>
<feature type="transmembrane region" description="Helical" evidence="9">
    <location>
        <begin position="216"/>
        <end position="242"/>
    </location>
</feature>
<name>A0ABS5F2C2_9PROT</name>
<keyword evidence="6" id="KW-0653">Protein transport</keyword>
<evidence type="ECO:0000256" key="8">
    <source>
        <dbReference type="ARBA" id="ARBA00023136"/>
    </source>
</evidence>
<evidence type="ECO:0000256" key="3">
    <source>
        <dbReference type="ARBA" id="ARBA00022475"/>
    </source>
</evidence>
<gene>
    <name evidence="11" type="ORF">GXW71_20095</name>
</gene>
<dbReference type="InterPro" id="IPR050366">
    <property type="entry name" value="BP-dependent_transpt_permease"/>
</dbReference>
<evidence type="ECO:0000256" key="7">
    <source>
        <dbReference type="ARBA" id="ARBA00022989"/>
    </source>
</evidence>
<dbReference type="Pfam" id="PF12911">
    <property type="entry name" value="OppC_N"/>
    <property type="match status" value="1"/>
</dbReference>
<feature type="transmembrane region" description="Helical" evidence="9">
    <location>
        <begin position="262"/>
        <end position="283"/>
    </location>
</feature>
<dbReference type="SUPFAM" id="SSF161098">
    <property type="entry name" value="MetI-like"/>
    <property type="match status" value="1"/>
</dbReference>
<proteinExistence type="inferred from homology"/>
<dbReference type="PROSITE" id="PS50928">
    <property type="entry name" value="ABC_TM1"/>
    <property type="match status" value="1"/>
</dbReference>
<protein>
    <submittedName>
        <fullName evidence="11">ABC transporter permease</fullName>
    </submittedName>
</protein>